<dbReference type="EMBL" id="AC007264">
    <property type="protein sequence ID" value="AAM15470.1"/>
    <property type="molecule type" value="Genomic_DNA"/>
</dbReference>
<sequence>MILHDDKNNRVDATIPQGNYQNLFRPFLKPGTWIHISHFRVVVPKGMVRGEKMKCYAVGRCCELFVTNFSKCISSAAYNYQPIVAIVRFWRIAEIEGENVLKSEFGSSGIYINPTNFPEIDIPRYIRFEDSDELPENPKMEVIEEN</sequence>
<evidence type="ECO:0000313" key="1">
    <source>
        <dbReference type="EMBL" id="AAM15446.1"/>
    </source>
</evidence>
<accession>Q8RV28</accession>
<organism evidence="1">
    <name type="scientific">Arabidopsis thaliana</name>
    <name type="common">Mouse-ear cress</name>
    <dbReference type="NCBI Taxonomy" id="3702"/>
    <lineage>
        <taxon>Eukaryota</taxon>
        <taxon>Viridiplantae</taxon>
        <taxon>Streptophyta</taxon>
        <taxon>Embryophyta</taxon>
        <taxon>Tracheophyta</taxon>
        <taxon>Spermatophyta</taxon>
        <taxon>Magnoliopsida</taxon>
        <taxon>eudicotyledons</taxon>
        <taxon>Gunneridae</taxon>
        <taxon>Pentapetalae</taxon>
        <taxon>rosids</taxon>
        <taxon>malvids</taxon>
        <taxon>Brassicales</taxon>
        <taxon>Brassicaceae</taxon>
        <taxon>Camelineae</taxon>
        <taxon>Arabidopsis</taxon>
    </lineage>
</organism>
<dbReference type="EMBL" id="AC007188">
    <property type="protein sequence ID" value="AAM15446.1"/>
    <property type="molecule type" value="Genomic_DNA"/>
</dbReference>
<dbReference type="CDD" id="cd04481">
    <property type="entry name" value="RPA1_DBD_B_like"/>
    <property type="match status" value="1"/>
</dbReference>
<name>Q8RV28_ARATH</name>
<protein>
    <submittedName>
        <fullName evidence="1">Uncharacterized protein At2g10465</fullName>
    </submittedName>
</protein>
<reference evidence="1" key="3">
    <citation type="submission" date="2002-02" db="EMBL/GenBank/DDBJ databases">
        <authorList>
            <person name="Town C.D."/>
            <person name="Kaul S."/>
        </authorList>
    </citation>
    <scope>NUCLEOTIDE SEQUENCE</scope>
</reference>
<reference evidence="1" key="2">
    <citation type="submission" date="2000-03" db="EMBL/GenBank/DDBJ databases">
        <authorList>
            <person name="Lin X."/>
            <person name="Kaul S."/>
            <person name="Shea T.P."/>
            <person name="Fujii C.Y."/>
            <person name="Shen M."/>
            <person name="VanAken S.E."/>
            <person name="Barnstead M.E."/>
            <person name="Mason T.M."/>
            <person name="Bowman C.L."/>
            <person name="Ronning C.M."/>
            <person name="Benito M.-I."/>
            <person name="Carrera A.J."/>
            <person name="Creasy T.H."/>
            <person name="Buell C.R."/>
            <person name="Town C.D."/>
            <person name="Nierman W.C."/>
            <person name="Fraser C.M."/>
            <person name="Venter J.C."/>
        </authorList>
    </citation>
    <scope>NUCLEOTIDE SEQUENCE</scope>
</reference>
<reference key="1">
    <citation type="journal article" date="1999" name="Nature">
        <title>Sequence and analysis of chromosome 2 of the plant Arabidopsis thaliana.</title>
        <authorList>
            <person name="Lin X."/>
            <person name="Kaul S."/>
            <person name="Rounsley S."/>
            <person name="Shea T.P."/>
            <person name="Benito M.I."/>
            <person name="Town C.D."/>
            <person name="Fujii C.Y."/>
            <person name="Mason T."/>
            <person name="Bowman C.L."/>
            <person name="Barnstead M."/>
            <person name="Feldblyum T.V."/>
            <person name="Buell C.R."/>
            <person name="Ketchum K.A."/>
            <person name="Lee J."/>
            <person name="Ronning C.M."/>
            <person name="Koo H.L."/>
            <person name="Moffat K.S."/>
            <person name="Cronin L.A."/>
            <person name="Shen M."/>
            <person name="Pai G."/>
            <person name="Van Aken S."/>
            <person name="Umayam L."/>
            <person name="Tallon L.J."/>
            <person name="Gill J.E."/>
            <person name="Adams M.D."/>
            <person name="Carrera A.J."/>
            <person name="Creasy T.H."/>
            <person name="Goodman H.M."/>
            <person name="Somerville C.R."/>
            <person name="Copenhaver G.P."/>
            <person name="Preuss D."/>
            <person name="Nierman W.C."/>
            <person name="White O."/>
            <person name="Eisen J.A."/>
            <person name="Salzberg S.L."/>
            <person name="Fraser C.M."/>
            <person name="Venter J.C."/>
        </authorList>
    </citation>
    <scope>NUCLEOTIDE SEQUENCE [LARGE SCALE GENOMIC DNA]</scope>
    <source>
        <strain>cv. Columbia</strain>
    </source>
</reference>
<proteinExistence type="predicted"/>
<dbReference type="AlphaFoldDB" id="Q8RV28"/>